<dbReference type="PANTHER" id="PTHR43247">
    <property type="entry name" value="PHOSPHOSERINE AMINOTRANSFERASE"/>
    <property type="match status" value="1"/>
</dbReference>
<dbReference type="STRING" id="31234.E3LXR9"/>
<dbReference type="HOGENOM" id="CLU_034866_1_1_1"/>
<evidence type="ECO:0000313" key="8">
    <source>
        <dbReference type="Proteomes" id="UP000008281"/>
    </source>
</evidence>
<dbReference type="InterPro" id="IPR015421">
    <property type="entry name" value="PyrdxlP-dep_Trfase_major"/>
</dbReference>
<gene>
    <name evidence="7" type="ORF">CRE_03904</name>
</gene>
<organism evidence="8">
    <name type="scientific">Caenorhabditis remanei</name>
    <name type="common">Caenorhabditis vulgaris</name>
    <dbReference type="NCBI Taxonomy" id="31234"/>
    <lineage>
        <taxon>Eukaryota</taxon>
        <taxon>Metazoa</taxon>
        <taxon>Ecdysozoa</taxon>
        <taxon>Nematoda</taxon>
        <taxon>Chromadorea</taxon>
        <taxon>Rhabditida</taxon>
        <taxon>Rhabditina</taxon>
        <taxon>Rhabditomorpha</taxon>
        <taxon>Rhabditoidea</taxon>
        <taxon>Rhabditidae</taxon>
        <taxon>Peloderinae</taxon>
        <taxon>Caenorhabditis</taxon>
    </lineage>
</organism>
<dbReference type="SUPFAM" id="SSF53383">
    <property type="entry name" value="PLP-dependent transferases"/>
    <property type="match status" value="1"/>
</dbReference>
<dbReference type="Pfam" id="PF00266">
    <property type="entry name" value="Aminotran_5"/>
    <property type="match status" value="1"/>
</dbReference>
<dbReference type="UniPathway" id="UPA00244">
    <property type="reaction ID" value="UER00311"/>
</dbReference>
<dbReference type="EMBL" id="DS268418">
    <property type="protein sequence ID" value="EFO84783.1"/>
    <property type="molecule type" value="Genomic_DNA"/>
</dbReference>
<dbReference type="InParanoid" id="E3LXR9"/>
<dbReference type="AlphaFoldDB" id="E3LXR9"/>
<name>E3LXR9_CAERE</name>
<comment type="cofactor">
    <cofactor evidence="1">
        <name>pyridoxal 5'-phosphate</name>
        <dbReference type="ChEBI" id="CHEBI:597326"/>
    </cofactor>
</comment>
<keyword evidence="2" id="KW-0808">Transferase</keyword>
<accession>E3LXR9</accession>
<dbReference type="GO" id="GO:0006564">
    <property type="term" value="P:L-serine biosynthetic process"/>
    <property type="evidence" value="ECO:0007669"/>
    <property type="project" value="InterPro"/>
</dbReference>
<sequence>MTSGGRSRSGMLNFFILESQNMNADGKCSFDEQEGKNGLGNHEHADYIVTGAWSSKAAEEAEKYIKVKKVFQPSKPYVTVPDQEKWTHDEKAAYLYYCANETVHGIEFTPTAPESHNVPLIADVSANFMARPFDFKDHGVVFGGAQKNLGAAGLKIVIVRKDLIGKKQGITPAVFSYKEIIANNSLYNTPPYWRNLHS</sequence>
<dbReference type="GO" id="GO:0004648">
    <property type="term" value="F:O-phospho-L-serine:2-oxoglutarate aminotransferase activity"/>
    <property type="evidence" value="ECO:0007669"/>
    <property type="project" value="UniProtKB-EC"/>
</dbReference>
<dbReference type="Proteomes" id="UP000008281">
    <property type="component" value="Unassembled WGS sequence"/>
</dbReference>
<dbReference type="InterPro" id="IPR015424">
    <property type="entry name" value="PyrdxlP-dep_Trfase"/>
</dbReference>
<evidence type="ECO:0000256" key="2">
    <source>
        <dbReference type="ARBA" id="ARBA00022679"/>
    </source>
</evidence>
<dbReference type="OrthoDB" id="1703350at2759"/>
<dbReference type="InterPro" id="IPR000192">
    <property type="entry name" value="Aminotrans_V_dom"/>
</dbReference>
<proteinExistence type="predicted"/>
<dbReference type="PANTHER" id="PTHR43247:SF1">
    <property type="entry name" value="PHOSPHOSERINE AMINOTRANSFERASE"/>
    <property type="match status" value="1"/>
</dbReference>
<evidence type="ECO:0000256" key="4">
    <source>
        <dbReference type="ARBA" id="ARBA00029440"/>
    </source>
</evidence>
<dbReference type="GO" id="GO:0005737">
    <property type="term" value="C:cytoplasm"/>
    <property type="evidence" value="ECO:0007669"/>
    <property type="project" value="TreeGrafter"/>
</dbReference>
<dbReference type="InterPro" id="IPR022278">
    <property type="entry name" value="Pser_aminoTfrase"/>
</dbReference>
<dbReference type="eggNOG" id="KOG2790">
    <property type="taxonomic scope" value="Eukaryota"/>
</dbReference>
<dbReference type="Gene3D" id="3.40.640.10">
    <property type="entry name" value="Type I PLP-dependent aspartate aminotransferase-like (Major domain)"/>
    <property type="match status" value="1"/>
</dbReference>
<evidence type="ECO:0000256" key="5">
    <source>
        <dbReference type="ARBA" id="ARBA00049007"/>
    </source>
</evidence>
<comment type="pathway">
    <text evidence="4">Amino-acid biosynthesis.</text>
</comment>
<evidence type="ECO:0000256" key="3">
    <source>
        <dbReference type="ARBA" id="ARBA00022898"/>
    </source>
</evidence>
<evidence type="ECO:0000313" key="7">
    <source>
        <dbReference type="EMBL" id="EFO84783.1"/>
    </source>
</evidence>
<keyword evidence="3" id="KW-0663">Pyridoxal phosphate</keyword>
<comment type="catalytic activity">
    <reaction evidence="5">
        <text>O-phospho-L-serine + 2-oxoglutarate = 3-phosphooxypyruvate + L-glutamate</text>
        <dbReference type="Rhea" id="RHEA:14329"/>
        <dbReference type="ChEBI" id="CHEBI:16810"/>
        <dbReference type="ChEBI" id="CHEBI:18110"/>
        <dbReference type="ChEBI" id="CHEBI:29985"/>
        <dbReference type="ChEBI" id="CHEBI:57524"/>
        <dbReference type="EC" id="2.6.1.52"/>
    </reaction>
</comment>
<feature type="domain" description="Aminotransferase class V" evidence="6">
    <location>
        <begin position="39"/>
        <end position="191"/>
    </location>
</feature>
<keyword evidence="8" id="KW-1185">Reference proteome</keyword>
<evidence type="ECO:0000256" key="1">
    <source>
        <dbReference type="ARBA" id="ARBA00001933"/>
    </source>
</evidence>
<reference evidence="7" key="1">
    <citation type="submission" date="2007-07" db="EMBL/GenBank/DDBJ databases">
        <title>PCAP assembly of the Caenorhabditis remanei genome.</title>
        <authorList>
            <consortium name="The Caenorhabditis remanei Sequencing Consortium"/>
            <person name="Wilson R.K."/>
        </authorList>
    </citation>
    <scope>NUCLEOTIDE SEQUENCE [LARGE SCALE GENOMIC DNA]</scope>
    <source>
        <strain evidence="7">PB4641</strain>
    </source>
</reference>
<evidence type="ECO:0000259" key="6">
    <source>
        <dbReference type="Pfam" id="PF00266"/>
    </source>
</evidence>
<dbReference type="OMA" id="IMENCCR"/>
<protein>
    <recommendedName>
        <fullName evidence="6">Aminotransferase class V domain-containing protein</fullName>
    </recommendedName>
</protein>
<dbReference type="GO" id="GO:0030170">
    <property type="term" value="F:pyridoxal phosphate binding"/>
    <property type="evidence" value="ECO:0007669"/>
    <property type="project" value="TreeGrafter"/>
</dbReference>